<name>A0ACC1KZW4_9FUNG</name>
<dbReference type="Proteomes" id="UP001140087">
    <property type="component" value="Unassembled WGS sequence"/>
</dbReference>
<evidence type="ECO:0000313" key="1">
    <source>
        <dbReference type="EMBL" id="KAJ2798288.1"/>
    </source>
</evidence>
<sequence>MDRALYTSSGLPDIFEPDTYNGGARQMASLNMLLATDFDIERIHASDSPIARYSRRRIASCSASSQTSTVCSDDGEYVSAFAQSEEFLLLKDDCRQYPADKPPTTTSAGRMWRRSSAGKLRTMLSGILNKSKN</sequence>
<accession>A0ACC1KZW4</accession>
<dbReference type="EMBL" id="JANBUN010001403">
    <property type="protein sequence ID" value="KAJ2798288.1"/>
    <property type="molecule type" value="Genomic_DNA"/>
</dbReference>
<reference evidence="1" key="1">
    <citation type="submission" date="2022-07" db="EMBL/GenBank/DDBJ databases">
        <title>Phylogenomic reconstructions and comparative analyses of Kickxellomycotina fungi.</title>
        <authorList>
            <person name="Reynolds N.K."/>
            <person name="Stajich J.E."/>
            <person name="Barry K."/>
            <person name="Grigoriev I.V."/>
            <person name="Crous P."/>
            <person name="Smith M.E."/>
        </authorList>
    </citation>
    <scope>NUCLEOTIDE SEQUENCE</scope>
    <source>
        <strain evidence="1">BCRC 34780</strain>
    </source>
</reference>
<comment type="caution">
    <text evidence="1">The sequence shown here is derived from an EMBL/GenBank/DDBJ whole genome shotgun (WGS) entry which is preliminary data.</text>
</comment>
<protein>
    <submittedName>
        <fullName evidence="1">Uncharacterized protein</fullName>
    </submittedName>
</protein>
<evidence type="ECO:0000313" key="2">
    <source>
        <dbReference type="Proteomes" id="UP001140087"/>
    </source>
</evidence>
<organism evidence="1 2">
    <name type="scientific">Coemansia helicoidea</name>
    <dbReference type="NCBI Taxonomy" id="1286919"/>
    <lineage>
        <taxon>Eukaryota</taxon>
        <taxon>Fungi</taxon>
        <taxon>Fungi incertae sedis</taxon>
        <taxon>Zoopagomycota</taxon>
        <taxon>Kickxellomycotina</taxon>
        <taxon>Kickxellomycetes</taxon>
        <taxon>Kickxellales</taxon>
        <taxon>Kickxellaceae</taxon>
        <taxon>Coemansia</taxon>
    </lineage>
</organism>
<proteinExistence type="predicted"/>
<gene>
    <name evidence="1" type="ORF">H4R21_003991</name>
</gene>
<keyword evidence="2" id="KW-1185">Reference proteome</keyword>